<evidence type="ECO:0000313" key="1">
    <source>
        <dbReference type="EMBL" id="ABQ13631.1"/>
    </source>
</evidence>
<protein>
    <submittedName>
        <fullName evidence="1">Uncharacterized protein</fullName>
    </submittedName>
</protein>
<name>A5EUZ6_DICNV</name>
<dbReference type="Proteomes" id="UP000000248">
    <property type="component" value="Chromosome"/>
</dbReference>
<dbReference type="EMBL" id="CP000513">
    <property type="protein sequence ID" value="ABQ13631.1"/>
    <property type="molecule type" value="Genomic_DNA"/>
</dbReference>
<dbReference type="eggNOG" id="ENOG502Z7RQ">
    <property type="taxonomic scope" value="Bacteria"/>
</dbReference>
<organism evidence="1 2">
    <name type="scientific">Dichelobacter nodosus (strain VCS1703A)</name>
    <dbReference type="NCBI Taxonomy" id="246195"/>
    <lineage>
        <taxon>Bacteria</taxon>
        <taxon>Pseudomonadati</taxon>
        <taxon>Pseudomonadota</taxon>
        <taxon>Gammaproteobacteria</taxon>
        <taxon>Cardiobacteriales</taxon>
        <taxon>Cardiobacteriaceae</taxon>
        <taxon>Dichelobacter</taxon>
    </lineage>
</organism>
<dbReference type="OrthoDB" id="8477619at2"/>
<sequence>MERKTALTRQDLQIYLTERLTDADDGGGLMTKTALTDEENQLFNPISDVARTMGAFHARSVHAAVRRPDDTPLGGAYVILSEPPKTQNVSYLLFRGIKYGEERRDIVPRIEAYSVGTIESRMTLLSVQSRGSRVIQAYQRQGEPLPLIGDVYCLRQDKKGYAQYEQYIQVIKVSSEDRTFTDPTGKDFVRTVVKMETSTALEQDMLGIDYPVLGYGDAPCKIRETHVADSAQYYGVKALSADAVSGAMKIRVPSLMEKLVPTSQVETSLVDLTAAGQRQVLVDNAIKGDDGFITQTLRLRTLNIDEVIHLGRAIVPDSLTIKGNITANDVGGTLVNASSQESIGTVDYARGEIRFSVYTSGISTVSFRPAVSELKVSDTTKIDISINNRSYNYVLAINPIPAPASLLVSYRAQGRWYDLYDDGSGALRGFSAAHGSGALNYASGTVTLTCGELPDVGSSILFAWCTPAQYKNRSSETPKVSIVLVLNQTADPATLKLTWNTYQASCDAAGKITGNATGYYDARTKTIKLDSASYMLGQKVTLTYSKFEEADKVQQEHKAPLRNGAGEIVLDLGDKPIAPNTVRLKYNLLIEDFQQQTYGEIYLKRIDPYKVLRDNGAGVLIDENNVPFGTIDYDARKLTFKPETTVKIPKAQYMTYKSGTEIVRKSQSDPDKHEVRDVFRNFFTGFEYQSVGAFMPFGDDGVVEVWFTPKTVTNTFEEINTERFLEIELAPNLAERIVTGSVHLKVGNKFHFDRAGAMYTDLDTSTGYARKVGTIDYQNGVIRLSEFTDINARIVALSTTIDSNPVDAATFRTPSSPIRAGSLQIRATTATGEQLSAIAQLDGSINDNKITGTVDVESGVAAVKFGELVNAAGNENEPWYQAEAVVDGKIFKPAHVLAETITYNAVAYTYLPLDTAVIGIDAVRLPQDGRVPIFRRGDMIVIGNRIIEDIGSAHTAKGVVSLSRGDLDGLCVFDNAGKSVDAHLYDYDLTAGTLTWSEPLDLSAYQMPLKVKHGQEEENRIISVDIDGTLTLQFPLRRAYPANSTFVSSALIGGDLQVRVTAPFGQKAFDNIWSDERRGDDIRSRLNVTDFPFVLTDDGTTTDRWAIVWRDAMQFDLYSEALGFVGRYDTLTDLAPINPATNKPYFTLPLGAFGIRSGVSGWAAGETVRFNTFGTHIGVWILRAVQPSSEKQSASDGFTICLRGNTTEL</sequence>
<dbReference type="RefSeq" id="WP_012031085.1">
    <property type="nucleotide sequence ID" value="NC_009446.1"/>
</dbReference>
<dbReference type="AlphaFoldDB" id="A5EUZ6"/>
<proteinExistence type="predicted"/>
<gene>
    <name evidence="1" type="ordered locus">DNO_0757</name>
</gene>
<dbReference type="STRING" id="246195.DNO_0757"/>
<evidence type="ECO:0000313" key="2">
    <source>
        <dbReference type="Proteomes" id="UP000000248"/>
    </source>
</evidence>
<accession>A5EUZ6</accession>
<reference evidence="1 2" key="1">
    <citation type="journal article" date="2007" name="Nat. Biotechnol.">
        <title>Genome sequence and identification of candidate vaccine antigens from the animal pathogen Dichelobacter nodosus.</title>
        <authorList>
            <person name="Myers G.S."/>
            <person name="Parker D."/>
            <person name="Al-Hasani K."/>
            <person name="Kennan R.M."/>
            <person name="Seemann T."/>
            <person name="Ren Q."/>
            <person name="Badger J.H."/>
            <person name="Selengut J.D."/>
            <person name="Deboy R.T."/>
            <person name="Tettelin H."/>
            <person name="Boyce J.D."/>
            <person name="McCarl V.P."/>
            <person name="Han X."/>
            <person name="Nelson W.C."/>
            <person name="Madupu R."/>
            <person name="Mohamoud Y."/>
            <person name="Holley T."/>
            <person name="Fedorova N."/>
            <person name="Khouri H."/>
            <person name="Bottomley S.P."/>
            <person name="Whittington R.J."/>
            <person name="Adler B."/>
            <person name="Songer J.G."/>
            <person name="Rood J.I."/>
            <person name="Paulsen I.T."/>
        </authorList>
    </citation>
    <scope>NUCLEOTIDE SEQUENCE [LARGE SCALE GENOMIC DNA]</scope>
    <source>
        <strain evidence="1 2">VCS1703A</strain>
    </source>
</reference>
<keyword evidence="2" id="KW-1185">Reference proteome</keyword>
<dbReference type="HOGENOM" id="CLU_271460_0_0_6"/>
<dbReference type="KEGG" id="dno:DNO_0757"/>